<dbReference type="GO" id="GO:0003677">
    <property type="term" value="F:DNA binding"/>
    <property type="evidence" value="ECO:0007669"/>
    <property type="project" value="UniProtKB-KW"/>
</dbReference>
<proteinExistence type="predicted"/>
<dbReference type="NCBIfam" id="TIGR01201">
    <property type="entry name" value="HU_rel"/>
    <property type="match status" value="1"/>
</dbReference>
<gene>
    <name evidence="3" type="ORF">CLV25_101469</name>
</gene>
<organism evidence="3 4">
    <name type="scientific">Acetobacteroides hydrogenigenes</name>
    <dbReference type="NCBI Taxonomy" id="979970"/>
    <lineage>
        <taxon>Bacteria</taxon>
        <taxon>Pseudomonadati</taxon>
        <taxon>Bacteroidota</taxon>
        <taxon>Bacteroidia</taxon>
        <taxon>Bacteroidales</taxon>
        <taxon>Rikenellaceae</taxon>
        <taxon>Acetobacteroides</taxon>
    </lineage>
</organism>
<dbReference type="Proteomes" id="UP000294830">
    <property type="component" value="Unassembled WGS sequence"/>
</dbReference>
<evidence type="ECO:0000313" key="4">
    <source>
        <dbReference type="Proteomes" id="UP000294830"/>
    </source>
</evidence>
<dbReference type="AlphaFoldDB" id="A0A4R2EX18"/>
<reference evidence="3 4" key="1">
    <citation type="submission" date="2019-03" db="EMBL/GenBank/DDBJ databases">
        <title>Genomic Encyclopedia of Archaeal and Bacterial Type Strains, Phase II (KMG-II): from individual species to whole genera.</title>
        <authorList>
            <person name="Goeker M."/>
        </authorList>
    </citation>
    <scope>NUCLEOTIDE SEQUENCE [LARGE SCALE GENOMIC DNA]</scope>
    <source>
        <strain evidence="3 4">RL-C</strain>
    </source>
</reference>
<comment type="caution">
    <text evidence="3">The sequence shown here is derived from an EMBL/GenBank/DDBJ whole genome shotgun (WGS) entry which is preliminary data.</text>
</comment>
<keyword evidence="4" id="KW-1185">Reference proteome</keyword>
<dbReference type="InterPro" id="IPR041607">
    <property type="entry name" value="HU-HIG"/>
</dbReference>
<dbReference type="Pfam" id="PF18291">
    <property type="entry name" value="HU-HIG"/>
    <property type="match status" value="1"/>
</dbReference>
<feature type="domain" description="HU" evidence="2">
    <location>
        <begin position="1"/>
        <end position="123"/>
    </location>
</feature>
<dbReference type="Gene3D" id="4.10.520.10">
    <property type="entry name" value="IHF-like DNA-binding proteins"/>
    <property type="match status" value="1"/>
</dbReference>
<dbReference type="EMBL" id="SLWB01000001">
    <property type="protein sequence ID" value="TCN73248.1"/>
    <property type="molecule type" value="Genomic_DNA"/>
</dbReference>
<evidence type="ECO:0000256" key="1">
    <source>
        <dbReference type="ARBA" id="ARBA00023125"/>
    </source>
</evidence>
<sequence length="135" mass="14929">MAVQYVLIEKGNPAKPEEPKKYYAQNKSTGEITFKTLAKEIASKSSLNSGDVYNVLDVLTQVMNREISEGRIVRLGDFGSLQLSISSVGTDTMEKFNSSHIKSSKINFRPGKDLKAILNNLEYKKVAGQPDDADE</sequence>
<keyword evidence="1 3" id="KW-0238">DNA-binding</keyword>
<evidence type="ECO:0000259" key="2">
    <source>
        <dbReference type="Pfam" id="PF18291"/>
    </source>
</evidence>
<dbReference type="InterPro" id="IPR010992">
    <property type="entry name" value="IHF-like_DNA-bd_dom_sf"/>
</dbReference>
<protein>
    <submittedName>
        <fullName evidence="3">Putative histone-like DNA-binding protein</fullName>
    </submittedName>
</protein>
<dbReference type="OrthoDB" id="9809801at2"/>
<accession>A0A4R2EX18</accession>
<name>A0A4R2EX18_9BACT</name>
<dbReference type="InterPro" id="IPR005902">
    <property type="entry name" value="HU_DNA-bd_put"/>
</dbReference>
<dbReference type="SUPFAM" id="SSF47729">
    <property type="entry name" value="IHF-like DNA-binding proteins"/>
    <property type="match status" value="1"/>
</dbReference>
<evidence type="ECO:0000313" key="3">
    <source>
        <dbReference type="EMBL" id="TCN73248.1"/>
    </source>
</evidence>
<dbReference type="RefSeq" id="WP_131838022.1">
    <property type="nucleotide sequence ID" value="NZ_SLWB01000001.1"/>
</dbReference>